<dbReference type="HOGENOM" id="CLU_2125501_0_0_1"/>
<organism evidence="1 2">
    <name type="scientific">Solanum tuberosum</name>
    <name type="common">Potato</name>
    <dbReference type="NCBI Taxonomy" id="4113"/>
    <lineage>
        <taxon>Eukaryota</taxon>
        <taxon>Viridiplantae</taxon>
        <taxon>Streptophyta</taxon>
        <taxon>Embryophyta</taxon>
        <taxon>Tracheophyta</taxon>
        <taxon>Spermatophyta</taxon>
        <taxon>Magnoliopsida</taxon>
        <taxon>eudicotyledons</taxon>
        <taxon>Gunneridae</taxon>
        <taxon>Pentapetalae</taxon>
        <taxon>asterids</taxon>
        <taxon>lamiids</taxon>
        <taxon>Solanales</taxon>
        <taxon>Solanaceae</taxon>
        <taxon>Solanoideae</taxon>
        <taxon>Solaneae</taxon>
        <taxon>Solanum</taxon>
    </lineage>
</organism>
<proteinExistence type="predicted"/>
<dbReference type="PaxDb" id="4113-PGSC0003DMT400032319"/>
<accession>M1AX76</accession>
<sequence length="114" mass="12949">MGEVTRTRQAWCDKLDPEGKTPCFRWQGVLNLRPPTWKSQAQTTGPPRRAYVMLNAGAVIHSHGMEPCLVTMLNPLAKEFQVFPLSSYCCRHCDIHTFLQRCIFLDIEGTSTPI</sequence>
<evidence type="ECO:0000313" key="1">
    <source>
        <dbReference type="EnsemblPlants" id="PGSC0003DMT400032319"/>
    </source>
</evidence>
<evidence type="ECO:0000313" key="2">
    <source>
        <dbReference type="Proteomes" id="UP000011115"/>
    </source>
</evidence>
<dbReference type="Proteomes" id="UP000011115">
    <property type="component" value="Unassembled WGS sequence"/>
</dbReference>
<dbReference type="STRING" id="4113.M1AX76"/>
<reference evidence="1" key="2">
    <citation type="submission" date="2015-06" db="UniProtKB">
        <authorList>
            <consortium name="EnsemblPlants"/>
        </authorList>
    </citation>
    <scope>IDENTIFICATION</scope>
    <source>
        <strain evidence="1">DM1-3 516 R44</strain>
    </source>
</reference>
<dbReference type="InParanoid" id="M1AX76"/>
<dbReference type="eggNOG" id="KOG2631">
    <property type="taxonomic scope" value="Eukaryota"/>
</dbReference>
<reference evidence="2" key="1">
    <citation type="journal article" date="2011" name="Nature">
        <title>Genome sequence and analysis of the tuber crop potato.</title>
        <authorList>
            <consortium name="The Potato Genome Sequencing Consortium"/>
        </authorList>
    </citation>
    <scope>NUCLEOTIDE SEQUENCE [LARGE SCALE GENOMIC DNA]</scope>
    <source>
        <strain evidence="2">cv. DM1-3 516 R44</strain>
    </source>
</reference>
<keyword evidence="2" id="KW-1185">Reference proteome</keyword>
<protein>
    <submittedName>
        <fullName evidence="1">Enolase-phosphatase E1</fullName>
    </submittedName>
</protein>
<name>M1AX76_SOLTU</name>
<dbReference type="EnsemblPlants" id="PGSC0003DMT400032319">
    <property type="protein sequence ID" value="PGSC0003DMT400032319"/>
    <property type="gene ID" value="PGSC0003DMG400012414"/>
</dbReference>
<dbReference type="Gramene" id="PGSC0003DMT400032319">
    <property type="protein sequence ID" value="PGSC0003DMT400032319"/>
    <property type="gene ID" value="PGSC0003DMG400012414"/>
</dbReference>
<dbReference type="AlphaFoldDB" id="M1AX76"/>